<evidence type="ECO:0000313" key="4">
    <source>
        <dbReference type="Proteomes" id="UP000010988"/>
    </source>
</evidence>
<organism evidence="3 4">
    <name type="scientific">Gordonia aichiensis NBRC 108223</name>
    <dbReference type="NCBI Taxonomy" id="1220583"/>
    <lineage>
        <taxon>Bacteria</taxon>
        <taxon>Bacillati</taxon>
        <taxon>Actinomycetota</taxon>
        <taxon>Actinomycetes</taxon>
        <taxon>Mycobacteriales</taxon>
        <taxon>Gordoniaceae</taxon>
        <taxon>Gordonia</taxon>
    </lineage>
</organism>
<protein>
    <recommendedName>
        <fullName evidence="2">DUF4396 domain-containing protein</fullName>
    </recommendedName>
</protein>
<feature type="transmembrane region" description="Helical" evidence="1">
    <location>
        <begin position="44"/>
        <end position="67"/>
    </location>
</feature>
<evidence type="ECO:0000256" key="1">
    <source>
        <dbReference type="SAM" id="Phobius"/>
    </source>
</evidence>
<accession>L7KLQ1</accession>
<feature type="domain" description="DUF4396" evidence="2">
    <location>
        <begin position="5"/>
        <end position="72"/>
    </location>
</feature>
<keyword evidence="4" id="KW-1185">Reference proteome</keyword>
<dbReference type="AlphaFoldDB" id="L7KLQ1"/>
<gene>
    <name evidence="3" type="ORF">GOACH_13_00170</name>
</gene>
<dbReference type="Proteomes" id="UP000010988">
    <property type="component" value="Unassembled WGS sequence"/>
</dbReference>
<dbReference type="EMBL" id="BANR01000013">
    <property type="protein sequence ID" value="GAC49426.1"/>
    <property type="molecule type" value="Genomic_DNA"/>
</dbReference>
<dbReference type="InterPro" id="IPR025509">
    <property type="entry name" value="DUF4396"/>
</dbReference>
<feature type="transmembrane region" description="Helical" evidence="1">
    <location>
        <begin position="12"/>
        <end position="32"/>
    </location>
</feature>
<reference evidence="3 4" key="1">
    <citation type="submission" date="2012-12" db="EMBL/GenBank/DDBJ databases">
        <title>Whole genome shotgun sequence of Gordonia aichiensis NBRC 108223.</title>
        <authorList>
            <person name="Isaki-Nakamura S."/>
            <person name="Hosoyama A."/>
            <person name="Tsuchikane K."/>
            <person name="Ando Y."/>
            <person name="Baba S."/>
            <person name="Ohji S."/>
            <person name="Hamada M."/>
            <person name="Tamura T."/>
            <person name="Yamazoe A."/>
            <person name="Yamazaki S."/>
            <person name="Fujita N."/>
        </authorList>
    </citation>
    <scope>NUCLEOTIDE SEQUENCE [LARGE SCALE GENOMIC DNA]</scope>
    <source>
        <strain evidence="3 4">NBRC 108223</strain>
    </source>
</reference>
<keyword evidence="1" id="KW-0812">Transmembrane</keyword>
<comment type="caution">
    <text evidence="3">The sequence shown here is derived from an EMBL/GenBank/DDBJ whole genome shotgun (WGS) entry which is preliminary data.</text>
</comment>
<keyword evidence="1" id="KW-1133">Transmembrane helix</keyword>
<name>L7KLQ1_9ACTN</name>
<sequence length="75" mass="8325">MRPRADILSLTAWQVGMYGAMAVAQLVVFPHWLGGRVAIDTAAFWAVMQLAMLAGFVTAFPVNWWLISTGVKERM</sequence>
<keyword evidence="1" id="KW-0472">Membrane</keyword>
<proteinExistence type="predicted"/>
<dbReference type="Pfam" id="PF14342">
    <property type="entry name" value="DUF4396"/>
    <property type="match status" value="1"/>
</dbReference>
<evidence type="ECO:0000259" key="2">
    <source>
        <dbReference type="Pfam" id="PF14342"/>
    </source>
</evidence>
<evidence type="ECO:0000313" key="3">
    <source>
        <dbReference type="EMBL" id="GAC49426.1"/>
    </source>
</evidence>